<accession>A0A852WNX1</accession>
<protein>
    <submittedName>
        <fullName evidence="3">Glycosyltransferase involved in cell wall biosynthesis</fullName>
    </submittedName>
</protein>
<dbReference type="EMBL" id="JACCAB010000001">
    <property type="protein sequence ID" value="NYG07925.1"/>
    <property type="molecule type" value="Genomic_DNA"/>
</dbReference>
<keyword evidence="3" id="KW-0808">Transferase</keyword>
<keyword evidence="4" id="KW-1185">Reference proteome</keyword>
<dbReference type="InterPro" id="IPR001173">
    <property type="entry name" value="Glyco_trans_2-like"/>
</dbReference>
<name>A0A852WNX1_9MICO</name>
<comment type="caution">
    <text evidence="3">The sequence shown here is derived from an EMBL/GenBank/DDBJ whole genome shotgun (WGS) entry which is preliminary data.</text>
</comment>
<evidence type="ECO:0000256" key="1">
    <source>
        <dbReference type="ARBA" id="ARBA00006739"/>
    </source>
</evidence>
<dbReference type="RefSeq" id="WP_179422200.1">
    <property type="nucleotide sequence ID" value="NZ_JACCAB010000001.1"/>
</dbReference>
<proteinExistence type="inferred from homology"/>
<dbReference type="AlphaFoldDB" id="A0A852WNX1"/>
<evidence type="ECO:0000313" key="4">
    <source>
        <dbReference type="Proteomes" id="UP000573599"/>
    </source>
</evidence>
<dbReference type="Proteomes" id="UP000573599">
    <property type="component" value="Unassembled WGS sequence"/>
</dbReference>
<dbReference type="InterPro" id="IPR029044">
    <property type="entry name" value="Nucleotide-diphossugar_trans"/>
</dbReference>
<dbReference type="Gene3D" id="3.90.550.10">
    <property type="entry name" value="Spore Coat Polysaccharide Biosynthesis Protein SpsA, Chain A"/>
    <property type="match status" value="1"/>
</dbReference>
<dbReference type="Pfam" id="PF00535">
    <property type="entry name" value="Glycos_transf_2"/>
    <property type="match status" value="1"/>
</dbReference>
<sequence>MSANVAVDVVLPCLDEARALPWVLDRMPAWARPIVADNGSSDDSVGIARARGVEVVEVVQRGYGAACHAGLLRATAPLVAFMDADASLDPRSLGDLMAVHESAPAARPHLVVGAREPVSREAWPLRLRVANRVLARRVRRSTGTELVDIGPLRLADTIPLQRLAIQDRRSGYPVETVLRAARAGWTITGVPVPYLARAGRSKVTGTWLGAARAVHDTQRVLGA</sequence>
<dbReference type="GO" id="GO:0016740">
    <property type="term" value="F:transferase activity"/>
    <property type="evidence" value="ECO:0007669"/>
    <property type="project" value="UniProtKB-KW"/>
</dbReference>
<dbReference type="SUPFAM" id="SSF53448">
    <property type="entry name" value="Nucleotide-diphospho-sugar transferases"/>
    <property type="match status" value="1"/>
</dbReference>
<dbReference type="CDD" id="cd04179">
    <property type="entry name" value="DPM_DPG-synthase_like"/>
    <property type="match status" value="1"/>
</dbReference>
<organism evidence="3 4">
    <name type="scientific">Pedococcus badiiscoriae</name>
    <dbReference type="NCBI Taxonomy" id="642776"/>
    <lineage>
        <taxon>Bacteria</taxon>
        <taxon>Bacillati</taxon>
        <taxon>Actinomycetota</taxon>
        <taxon>Actinomycetes</taxon>
        <taxon>Micrococcales</taxon>
        <taxon>Intrasporangiaceae</taxon>
        <taxon>Pedococcus</taxon>
    </lineage>
</organism>
<evidence type="ECO:0000259" key="2">
    <source>
        <dbReference type="Pfam" id="PF00535"/>
    </source>
</evidence>
<comment type="similarity">
    <text evidence="1">Belongs to the glycosyltransferase 2 family.</text>
</comment>
<reference evidence="3 4" key="1">
    <citation type="submission" date="2020-07" db="EMBL/GenBank/DDBJ databases">
        <title>Sequencing the genomes of 1000 actinobacteria strains.</title>
        <authorList>
            <person name="Klenk H.-P."/>
        </authorList>
    </citation>
    <scope>NUCLEOTIDE SEQUENCE [LARGE SCALE GENOMIC DNA]</scope>
    <source>
        <strain evidence="3 4">DSM 23987</strain>
    </source>
</reference>
<evidence type="ECO:0000313" key="3">
    <source>
        <dbReference type="EMBL" id="NYG07925.1"/>
    </source>
</evidence>
<gene>
    <name evidence="3" type="ORF">BJ986_002412</name>
</gene>
<feature type="domain" description="Glycosyltransferase 2-like" evidence="2">
    <location>
        <begin position="31"/>
        <end position="127"/>
    </location>
</feature>
<dbReference type="PANTHER" id="PTHR48090">
    <property type="entry name" value="UNDECAPRENYL-PHOSPHATE 4-DEOXY-4-FORMAMIDO-L-ARABINOSE TRANSFERASE-RELATED"/>
    <property type="match status" value="1"/>
</dbReference>
<dbReference type="PANTHER" id="PTHR48090:SF7">
    <property type="entry name" value="RFBJ PROTEIN"/>
    <property type="match status" value="1"/>
</dbReference>
<dbReference type="InterPro" id="IPR050256">
    <property type="entry name" value="Glycosyltransferase_2"/>
</dbReference>